<sequence length="125" mass="13321">MSNADWWAKKLAQQNPAPQPRQDPTPNMPMSQQPMAQMPQLQRPTSERAQSASQTASCPDCGSGNYMSVANAAPRCFDCGYPLEQSGSRYGSLAGAHVEGAAKSSLGNDPVSNWNPQGIIGRIGE</sequence>
<protein>
    <submittedName>
        <fullName evidence="2">Uncharacterized protein</fullName>
    </submittedName>
</protein>
<dbReference type="EMBL" id="LR798267">
    <property type="protein sequence ID" value="CAB5219749.1"/>
    <property type="molecule type" value="Genomic_DNA"/>
</dbReference>
<evidence type="ECO:0000256" key="1">
    <source>
        <dbReference type="SAM" id="MobiDB-lite"/>
    </source>
</evidence>
<feature type="compositionally biased region" description="Polar residues" evidence="1">
    <location>
        <begin position="105"/>
        <end position="116"/>
    </location>
</feature>
<evidence type="ECO:0000313" key="2">
    <source>
        <dbReference type="EMBL" id="CAB5219749.1"/>
    </source>
</evidence>
<feature type="compositionally biased region" description="Low complexity" evidence="1">
    <location>
        <begin position="28"/>
        <end position="44"/>
    </location>
</feature>
<feature type="region of interest" description="Disordered" evidence="1">
    <location>
        <begin position="103"/>
        <end position="125"/>
    </location>
</feature>
<accession>A0A6J7WNY0</accession>
<organism evidence="2">
    <name type="scientific">uncultured Caudovirales phage</name>
    <dbReference type="NCBI Taxonomy" id="2100421"/>
    <lineage>
        <taxon>Viruses</taxon>
        <taxon>Duplodnaviria</taxon>
        <taxon>Heunggongvirae</taxon>
        <taxon>Uroviricota</taxon>
        <taxon>Caudoviricetes</taxon>
        <taxon>Peduoviridae</taxon>
        <taxon>Maltschvirus</taxon>
        <taxon>Maltschvirus maltsch</taxon>
    </lineage>
</organism>
<feature type="region of interest" description="Disordered" evidence="1">
    <location>
        <begin position="1"/>
        <end position="64"/>
    </location>
</feature>
<proteinExistence type="predicted"/>
<feature type="compositionally biased region" description="Polar residues" evidence="1">
    <location>
        <begin position="47"/>
        <end position="57"/>
    </location>
</feature>
<feature type="compositionally biased region" description="Pro residues" evidence="1">
    <location>
        <begin position="17"/>
        <end position="27"/>
    </location>
</feature>
<name>A0A6J7WNY0_9CAUD</name>
<gene>
    <name evidence="2" type="ORF">UFOVP221_128</name>
</gene>
<reference evidence="2" key="1">
    <citation type="submission" date="2020-05" db="EMBL/GenBank/DDBJ databases">
        <authorList>
            <person name="Chiriac C."/>
            <person name="Salcher M."/>
            <person name="Ghai R."/>
            <person name="Kavagutti S V."/>
        </authorList>
    </citation>
    <scope>NUCLEOTIDE SEQUENCE</scope>
</reference>